<dbReference type="Proteomes" id="UP000008456">
    <property type="component" value="Chromosome"/>
</dbReference>
<sequence length="139" mass="16004">MQAEIKFIVPGQPVPQGRPRFARRGNFVQTYDPQQSVDYKKLVKEVAELNKPESLLEGALSVEIQIYKQSLKSFSKLKRDLFERKELRPITKPDIDNYAKGILDAFKGVIWVDDGQVVRLVCDKFYSVSPRAEISIKQF</sequence>
<reference key="2">
    <citation type="submission" date="2011-04" db="EMBL/GenBank/DDBJ databases">
        <title>Whole genome sequence of Melissococcus plutonius ATCC 35311.</title>
        <authorList>
            <person name="Okumura K."/>
            <person name="Arai R."/>
            <person name="Osaki M."/>
            <person name="Okura M."/>
            <person name="Kirikae T."/>
            <person name="Takamatsu D."/>
            <person name="Akiyama T."/>
        </authorList>
    </citation>
    <scope>NUCLEOTIDE SEQUENCE</scope>
    <source>
        <strain>ATCC 35311</strain>
    </source>
</reference>
<dbReference type="EMBL" id="AP012200">
    <property type="protein sequence ID" value="BAK21861.1"/>
    <property type="molecule type" value="Genomic_DNA"/>
</dbReference>
<dbReference type="STRING" id="940190.MPTP_1432"/>
<dbReference type="AlphaFoldDB" id="F3YBI3"/>
<proteinExistence type="predicted"/>
<evidence type="ECO:0000313" key="2">
    <source>
        <dbReference type="Proteomes" id="UP000008456"/>
    </source>
</evidence>
<reference evidence="1 2" key="1">
    <citation type="journal article" date="2011" name="J. Bacteriol.">
        <title>Complete genome sequence of Melissococcus plutonius ATCC 35311.</title>
        <authorList>
            <person name="Okumura K."/>
            <person name="Arai R."/>
            <person name="Okura M."/>
            <person name="Kirikae T."/>
            <person name="Takamatsu D."/>
            <person name="Osaki M."/>
            <person name="Miyoshi-Akiyama T."/>
        </authorList>
    </citation>
    <scope>NUCLEOTIDE SEQUENCE [LARGE SCALE GENOMIC DNA]</scope>
    <source>
        <strain evidence="2">ATCC 35311 / CIP 104052 / LMG 20360 / NCIMB 702443</strain>
    </source>
</reference>
<dbReference type="GO" id="GO:0000287">
    <property type="term" value="F:magnesium ion binding"/>
    <property type="evidence" value="ECO:0007669"/>
    <property type="project" value="InterPro"/>
</dbReference>
<name>F3YBI3_MELPT</name>
<dbReference type="RefSeq" id="WP_013774297.1">
    <property type="nucleotide sequence ID" value="NC_015516.1"/>
</dbReference>
<dbReference type="InterPro" id="IPR036614">
    <property type="entry name" value="RusA-like_sf"/>
</dbReference>
<dbReference type="SUPFAM" id="SSF103084">
    <property type="entry name" value="Holliday junction resolvase RusA"/>
    <property type="match status" value="1"/>
</dbReference>
<dbReference type="KEGG" id="mps:MPTP_1432"/>
<evidence type="ECO:0000313" key="1">
    <source>
        <dbReference type="EMBL" id="BAK21861.1"/>
    </source>
</evidence>
<dbReference type="Pfam" id="PF05866">
    <property type="entry name" value="RusA"/>
    <property type="match status" value="1"/>
</dbReference>
<dbReference type="OrthoDB" id="5114842at2"/>
<dbReference type="InterPro" id="IPR008822">
    <property type="entry name" value="Endonuclease_RusA-like"/>
</dbReference>
<gene>
    <name evidence="1" type="ordered locus">MPTP_1432</name>
</gene>
<keyword evidence="2" id="KW-1185">Reference proteome</keyword>
<dbReference type="HOGENOM" id="CLU_124338_1_0_9"/>
<organism evidence="1 2">
    <name type="scientific">Melissococcus plutonius (strain ATCC 35311 / DSM 29964 / CIP 104052 / LMG 20360 / NCIMB 702443)</name>
    <dbReference type="NCBI Taxonomy" id="940190"/>
    <lineage>
        <taxon>Bacteria</taxon>
        <taxon>Bacillati</taxon>
        <taxon>Bacillota</taxon>
        <taxon>Bacilli</taxon>
        <taxon>Lactobacillales</taxon>
        <taxon>Enterococcaceae</taxon>
        <taxon>Melissococcus</taxon>
    </lineage>
</organism>
<dbReference type="Gene3D" id="3.30.1330.70">
    <property type="entry name" value="Holliday junction resolvase RusA"/>
    <property type="match status" value="1"/>
</dbReference>
<accession>F3YBI3</accession>
<dbReference type="GO" id="GO:0006281">
    <property type="term" value="P:DNA repair"/>
    <property type="evidence" value="ECO:0007669"/>
    <property type="project" value="InterPro"/>
</dbReference>
<dbReference type="GO" id="GO:0006310">
    <property type="term" value="P:DNA recombination"/>
    <property type="evidence" value="ECO:0007669"/>
    <property type="project" value="InterPro"/>
</dbReference>
<protein>
    <submittedName>
        <fullName evidence="1">Endodeoxyribonuclease RusA family protein</fullName>
    </submittedName>
</protein>